<dbReference type="InterPro" id="IPR032675">
    <property type="entry name" value="LRR_dom_sf"/>
</dbReference>
<gene>
    <name evidence="1" type="ORF">AB6A40_011216</name>
</gene>
<dbReference type="Proteomes" id="UP001608902">
    <property type="component" value="Unassembled WGS sequence"/>
</dbReference>
<evidence type="ECO:0000313" key="2">
    <source>
        <dbReference type="Proteomes" id="UP001608902"/>
    </source>
</evidence>
<evidence type="ECO:0000313" key="1">
    <source>
        <dbReference type="EMBL" id="MFH4984507.1"/>
    </source>
</evidence>
<dbReference type="SUPFAM" id="SSF52047">
    <property type="entry name" value="RNI-like"/>
    <property type="match status" value="1"/>
</dbReference>
<name>A0ABD6EZE7_9BILA</name>
<dbReference type="AlphaFoldDB" id="A0ABD6EZE7"/>
<accession>A0ABD6EZE7</accession>
<sequence length="205" mass="23408">MSNGIKRLCIDNEENMPISAFSAAFPERMNNVTILDMGRIDGLSPGLLEKLAQCFPNVEVLNLIGTEMTCSQEEMRVLGKVFFGENAFRKIRHFICGQYTSIPYSDQFAEDLFYGALWRWKRPLELLALPVGPPRSGIISSAPFFESLTVLQLLCFQDDDDYQFISKLTNLRELHTSGLHATDDALLELKVNTKHEYFYAFFTKM</sequence>
<comment type="caution">
    <text evidence="1">The sequence shown here is derived from an EMBL/GenBank/DDBJ whole genome shotgun (WGS) entry which is preliminary data.</text>
</comment>
<dbReference type="EMBL" id="JBGFUD010018140">
    <property type="protein sequence ID" value="MFH4984507.1"/>
    <property type="molecule type" value="Genomic_DNA"/>
</dbReference>
<protein>
    <submittedName>
        <fullName evidence="1">Uncharacterized protein</fullName>
    </submittedName>
</protein>
<proteinExistence type="predicted"/>
<dbReference type="Gene3D" id="3.80.10.10">
    <property type="entry name" value="Ribonuclease Inhibitor"/>
    <property type="match status" value="1"/>
</dbReference>
<keyword evidence="2" id="KW-1185">Reference proteome</keyword>
<reference evidence="1 2" key="1">
    <citation type="submission" date="2024-08" db="EMBL/GenBank/DDBJ databases">
        <title>Gnathostoma spinigerum genome.</title>
        <authorList>
            <person name="Gonzalez-Bertolin B."/>
            <person name="Monzon S."/>
            <person name="Zaballos A."/>
            <person name="Jimenez P."/>
            <person name="Dekumyoy P."/>
            <person name="Varona S."/>
            <person name="Cuesta I."/>
            <person name="Sumanam S."/>
            <person name="Adisakwattana P."/>
            <person name="Gasser R.B."/>
            <person name="Hernandez-Gonzalez A."/>
            <person name="Young N.D."/>
            <person name="Perteguer M.J."/>
        </authorList>
    </citation>
    <scope>NUCLEOTIDE SEQUENCE [LARGE SCALE GENOMIC DNA]</scope>
    <source>
        <strain evidence="1">AL3</strain>
        <tissue evidence="1">Liver</tissue>
    </source>
</reference>
<organism evidence="1 2">
    <name type="scientific">Gnathostoma spinigerum</name>
    <dbReference type="NCBI Taxonomy" id="75299"/>
    <lineage>
        <taxon>Eukaryota</taxon>
        <taxon>Metazoa</taxon>
        <taxon>Ecdysozoa</taxon>
        <taxon>Nematoda</taxon>
        <taxon>Chromadorea</taxon>
        <taxon>Rhabditida</taxon>
        <taxon>Spirurina</taxon>
        <taxon>Gnathostomatomorpha</taxon>
        <taxon>Gnathostomatoidea</taxon>
        <taxon>Gnathostomatidae</taxon>
        <taxon>Gnathostoma</taxon>
    </lineage>
</organism>